<dbReference type="GO" id="GO:0006096">
    <property type="term" value="P:glycolytic process"/>
    <property type="evidence" value="ECO:0007669"/>
    <property type="project" value="UniProtKB-KW"/>
</dbReference>
<name>A0AAV9G962_9PEZI</name>
<evidence type="ECO:0000256" key="1">
    <source>
        <dbReference type="ARBA" id="ARBA00009225"/>
    </source>
</evidence>
<dbReference type="Gene3D" id="3.40.367.20">
    <property type="match status" value="1"/>
</dbReference>
<dbReference type="InterPro" id="IPR001312">
    <property type="entry name" value="Hexokinase"/>
</dbReference>
<evidence type="ECO:0000256" key="5">
    <source>
        <dbReference type="ARBA" id="ARBA00022840"/>
    </source>
</evidence>
<evidence type="ECO:0000256" key="2">
    <source>
        <dbReference type="ARBA" id="ARBA00022679"/>
    </source>
</evidence>
<dbReference type="GO" id="GO:0004340">
    <property type="term" value="F:glucokinase activity"/>
    <property type="evidence" value="ECO:0007669"/>
    <property type="project" value="TreeGrafter"/>
</dbReference>
<dbReference type="Pfam" id="PF00349">
    <property type="entry name" value="Hexokinase_1"/>
    <property type="match status" value="1"/>
</dbReference>
<evidence type="ECO:0000256" key="4">
    <source>
        <dbReference type="ARBA" id="ARBA00022777"/>
    </source>
</evidence>
<dbReference type="PANTHER" id="PTHR19443">
    <property type="entry name" value="HEXOKINASE"/>
    <property type="match status" value="1"/>
</dbReference>
<dbReference type="GO" id="GO:0001678">
    <property type="term" value="P:intracellular glucose homeostasis"/>
    <property type="evidence" value="ECO:0007669"/>
    <property type="project" value="InterPro"/>
</dbReference>
<reference evidence="9" key="2">
    <citation type="submission" date="2023-05" db="EMBL/GenBank/DDBJ databases">
        <authorList>
            <consortium name="Lawrence Berkeley National Laboratory"/>
            <person name="Steindorff A."/>
            <person name="Hensen N."/>
            <person name="Bonometti L."/>
            <person name="Westerberg I."/>
            <person name="Brannstrom I.O."/>
            <person name="Guillou S."/>
            <person name="Cros-Aarteil S."/>
            <person name="Calhoun S."/>
            <person name="Haridas S."/>
            <person name="Kuo A."/>
            <person name="Mondo S."/>
            <person name="Pangilinan J."/>
            <person name="Riley R."/>
            <person name="Labutti K."/>
            <person name="Andreopoulos B."/>
            <person name="Lipzen A."/>
            <person name="Chen C."/>
            <person name="Yanf M."/>
            <person name="Daum C."/>
            <person name="Ng V."/>
            <person name="Clum A."/>
            <person name="Ohm R."/>
            <person name="Martin F."/>
            <person name="Silar P."/>
            <person name="Natvig D."/>
            <person name="Lalanne C."/>
            <person name="Gautier V."/>
            <person name="Ament-Velasquez S.L."/>
            <person name="Kruys A."/>
            <person name="Hutchinson M.I."/>
            <person name="Powell A.J."/>
            <person name="Barry K."/>
            <person name="Miller A.N."/>
            <person name="Grigoriev I.V."/>
            <person name="Debuchy R."/>
            <person name="Gladieux P."/>
            <person name="Thoren M.H."/>
            <person name="Johannesson H."/>
        </authorList>
    </citation>
    <scope>NUCLEOTIDE SEQUENCE</scope>
    <source>
        <strain evidence="9">PSN243</strain>
    </source>
</reference>
<dbReference type="GO" id="GO:0005829">
    <property type="term" value="C:cytosol"/>
    <property type="evidence" value="ECO:0007669"/>
    <property type="project" value="TreeGrafter"/>
</dbReference>
<dbReference type="PROSITE" id="PS51748">
    <property type="entry name" value="HEXOKINASE_2"/>
    <property type="match status" value="1"/>
</dbReference>
<dbReference type="PANTHER" id="PTHR19443:SF24">
    <property type="entry name" value="PHOSPHOTRANSFERASE"/>
    <property type="match status" value="1"/>
</dbReference>
<dbReference type="Proteomes" id="UP001321760">
    <property type="component" value="Unassembled WGS sequence"/>
</dbReference>
<dbReference type="EC" id="2.7.1.-" evidence="6"/>
<gene>
    <name evidence="9" type="ORF">QBC34DRAFT_180974</name>
</gene>
<dbReference type="GO" id="GO:0019158">
    <property type="term" value="F:mannokinase activity"/>
    <property type="evidence" value="ECO:0007669"/>
    <property type="project" value="TreeGrafter"/>
</dbReference>
<comment type="similarity">
    <text evidence="1 6">Belongs to the hexokinase family.</text>
</comment>
<keyword evidence="6" id="KW-0324">Glycolysis</keyword>
<keyword evidence="4 6" id="KW-0418">Kinase</keyword>
<evidence type="ECO:0000256" key="6">
    <source>
        <dbReference type="RuleBase" id="RU362007"/>
    </source>
</evidence>
<organism evidence="9 10">
    <name type="scientific">Podospora aff. communis PSN243</name>
    <dbReference type="NCBI Taxonomy" id="3040156"/>
    <lineage>
        <taxon>Eukaryota</taxon>
        <taxon>Fungi</taxon>
        <taxon>Dikarya</taxon>
        <taxon>Ascomycota</taxon>
        <taxon>Pezizomycotina</taxon>
        <taxon>Sordariomycetes</taxon>
        <taxon>Sordariomycetidae</taxon>
        <taxon>Sordariales</taxon>
        <taxon>Podosporaceae</taxon>
        <taxon>Podospora</taxon>
    </lineage>
</organism>
<evidence type="ECO:0000259" key="8">
    <source>
        <dbReference type="Pfam" id="PF03727"/>
    </source>
</evidence>
<dbReference type="InterPro" id="IPR022672">
    <property type="entry name" value="Hexokinase_N"/>
</dbReference>
<feature type="domain" description="Hexokinase C-terminal" evidence="8">
    <location>
        <begin position="269"/>
        <end position="535"/>
    </location>
</feature>
<evidence type="ECO:0000313" key="9">
    <source>
        <dbReference type="EMBL" id="KAK4444648.1"/>
    </source>
</evidence>
<dbReference type="Gene3D" id="3.30.420.40">
    <property type="match status" value="1"/>
</dbReference>
<dbReference type="PRINTS" id="PR00475">
    <property type="entry name" value="HEXOKINASE"/>
</dbReference>
<sequence>MRPLISAMTSLREVLIAALKSLLRGKSLLQAILAFWVNPSAIAAQDAKPQRRPARSLADFLREAEGLLLGPVDGSGLKKFSAKLKHQFRIGLRSNPACMLPSYNHQLPSGNERGEFLALDVGGSTLRVALVELRGQEAKGQASRIVHLDSFKIGSEVKGLRGLSFFDWMAERILETTSKGGEQGRSPDDPLLMGMAWSFPIDQTSSKGGKLSGMGKGFLAAEGLVGDDLGSIIEKACLSKGLYVELSAIVNDSSATLLSEAYLTPSTRFGLILGTGVNIAAHLPVPTVGQPKYGERPETWHSKASHVIINTELGMFGKGVLPLTRWDHQLLESHARPDFQPLEHLVSGYYIGEVCRLALIEAIESTGIFGGVVPPSLTAPYSLDTETLSLIEAVRDPEAAGKIFASRHPSSIEPTVTDIAALQSLSSHIARRSASIVAASIYALWELKMEAEEELLQSLPATSPFIAETEAEMSIAQTTVAYNGSVIEHYPGYLATTQKYINDLVSSSGRSKGEAIELIAARESSILGAAVALACLE</sequence>
<proteinExistence type="inferred from homology"/>
<dbReference type="GO" id="GO:0005524">
    <property type="term" value="F:ATP binding"/>
    <property type="evidence" value="ECO:0007669"/>
    <property type="project" value="UniProtKB-UniRule"/>
</dbReference>
<dbReference type="FunFam" id="3.40.367.20:FF:000011">
    <property type="entry name" value="Phosphotransferase"/>
    <property type="match status" value="1"/>
</dbReference>
<evidence type="ECO:0000313" key="10">
    <source>
        <dbReference type="Proteomes" id="UP001321760"/>
    </source>
</evidence>
<comment type="caution">
    <text evidence="9">The sequence shown here is derived from an EMBL/GenBank/DDBJ whole genome shotgun (WGS) entry which is preliminary data.</text>
</comment>
<keyword evidence="10" id="KW-1185">Reference proteome</keyword>
<protein>
    <recommendedName>
        <fullName evidence="6">Phosphotransferase</fullName>
        <ecNumber evidence="6">2.7.1.-</ecNumber>
    </recommendedName>
</protein>
<evidence type="ECO:0000259" key="7">
    <source>
        <dbReference type="Pfam" id="PF00349"/>
    </source>
</evidence>
<feature type="domain" description="Hexokinase N-terminal" evidence="7">
    <location>
        <begin position="75"/>
        <end position="262"/>
    </location>
</feature>
<dbReference type="GO" id="GO:0006013">
    <property type="term" value="P:mannose metabolic process"/>
    <property type="evidence" value="ECO:0007669"/>
    <property type="project" value="TreeGrafter"/>
</dbReference>
<evidence type="ECO:0000256" key="3">
    <source>
        <dbReference type="ARBA" id="ARBA00022741"/>
    </source>
</evidence>
<keyword evidence="5 6" id="KW-0067">ATP-binding</keyword>
<dbReference type="InterPro" id="IPR022673">
    <property type="entry name" value="Hexokinase_C"/>
</dbReference>
<dbReference type="AlphaFoldDB" id="A0AAV9G962"/>
<dbReference type="GO" id="GO:0008865">
    <property type="term" value="F:fructokinase activity"/>
    <property type="evidence" value="ECO:0007669"/>
    <property type="project" value="TreeGrafter"/>
</dbReference>
<keyword evidence="3 6" id="KW-0547">Nucleotide-binding</keyword>
<dbReference type="Pfam" id="PF03727">
    <property type="entry name" value="Hexokinase_2"/>
    <property type="match status" value="1"/>
</dbReference>
<dbReference type="GO" id="GO:0005739">
    <property type="term" value="C:mitochondrion"/>
    <property type="evidence" value="ECO:0007669"/>
    <property type="project" value="TreeGrafter"/>
</dbReference>
<dbReference type="SUPFAM" id="SSF53067">
    <property type="entry name" value="Actin-like ATPase domain"/>
    <property type="match status" value="2"/>
</dbReference>
<reference evidence="9" key="1">
    <citation type="journal article" date="2023" name="Mol. Phylogenet. Evol.">
        <title>Genome-scale phylogeny and comparative genomics of the fungal order Sordariales.</title>
        <authorList>
            <person name="Hensen N."/>
            <person name="Bonometti L."/>
            <person name="Westerberg I."/>
            <person name="Brannstrom I.O."/>
            <person name="Guillou S."/>
            <person name="Cros-Aarteil S."/>
            <person name="Calhoun S."/>
            <person name="Haridas S."/>
            <person name="Kuo A."/>
            <person name="Mondo S."/>
            <person name="Pangilinan J."/>
            <person name="Riley R."/>
            <person name="LaButti K."/>
            <person name="Andreopoulos B."/>
            <person name="Lipzen A."/>
            <person name="Chen C."/>
            <person name="Yan M."/>
            <person name="Daum C."/>
            <person name="Ng V."/>
            <person name="Clum A."/>
            <person name="Steindorff A."/>
            <person name="Ohm R.A."/>
            <person name="Martin F."/>
            <person name="Silar P."/>
            <person name="Natvig D.O."/>
            <person name="Lalanne C."/>
            <person name="Gautier V."/>
            <person name="Ament-Velasquez S.L."/>
            <person name="Kruys A."/>
            <person name="Hutchinson M.I."/>
            <person name="Powell A.J."/>
            <person name="Barry K."/>
            <person name="Miller A.N."/>
            <person name="Grigoriev I.V."/>
            <person name="Debuchy R."/>
            <person name="Gladieux P."/>
            <person name="Hiltunen Thoren M."/>
            <person name="Johannesson H."/>
        </authorList>
    </citation>
    <scope>NUCLEOTIDE SEQUENCE</scope>
    <source>
        <strain evidence="9">PSN243</strain>
    </source>
</reference>
<dbReference type="GO" id="GO:0005536">
    <property type="term" value="F:D-glucose binding"/>
    <property type="evidence" value="ECO:0007669"/>
    <property type="project" value="InterPro"/>
</dbReference>
<dbReference type="InterPro" id="IPR043129">
    <property type="entry name" value="ATPase_NBD"/>
</dbReference>
<dbReference type="EMBL" id="MU865974">
    <property type="protein sequence ID" value="KAK4444648.1"/>
    <property type="molecule type" value="Genomic_DNA"/>
</dbReference>
<accession>A0AAV9G962</accession>
<keyword evidence="2 6" id="KW-0808">Transferase</keyword>
<dbReference type="GO" id="GO:0006006">
    <property type="term" value="P:glucose metabolic process"/>
    <property type="evidence" value="ECO:0007669"/>
    <property type="project" value="TreeGrafter"/>
</dbReference>